<sequence>MVSCYEITADSSPFTFLVWCAANDAQWFVSGVEIRHSTIGKLFPKRSLPGRYTSRPLALARGIHWCECVAHQLLEAEVPDVPAGLLPPAPRIVRELR</sequence>
<reference evidence="1 2" key="1">
    <citation type="journal article" date="2010" name="Int. J. Syst. Evol. Microbiol.">
        <title>Reclassification of Herbaspirillum putei as a later heterotypic synonym of Herbaspirillum huttiense, with the description of H. huttiense subsp. huttiense subsp. nov. and H. huttiense subsp. putei subsp. nov., comb. nov., and description of Herbaspirillum aquaticum sp. nov.</title>
        <authorList>
            <person name="Dobritsa A.P."/>
            <person name="Reddy M.C."/>
            <person name="Samadpour M."/>
        </authorList>
    </citation>
    <scope>NUCLEOTIDE SEQUENCE [LARGE SCALE GENOMIC DNA]</scope>
    <source>
        <strain evidence="1 2">IEH 4430</strain>
    </source>
</reference>
<dbReference type="AlphaFoldDB" id="A0A225SNS7"/>
<evidence type="ECO:0000313" key="2">
    <source>
        <dbReference type="Proteomes" id="UP000214747"/>
    </source>
</evidence>
<keyword evidence="2" id="KW-1185">Reference proteome</keyword>
<gene>
    <name evidence="1" type="ORF">CEJ45_21330</name>
</gene>
<name>A0A225SNS7_9BURK</name>
<accession>A0A225SNS7</accession>
<comment type="caution">
    <text evidence="1">The sequence shown here is derived from an EMBL/GenBank/DDBJ whole genome shotgun (WGS) entry which is preliminary data.</text>
</comment>
<protein>
    <submittedName>
        <fullName evidence="1">Uncharacterized protein</fullName>
    </submittedName>
</protein>
<dbReference type="RefSeq" id="WP_088757071.1">
    <property type="nucleotide sequence ID" value="NZ_NJGV01000026.1"/>
</dbReference>
<dbReference type="EMBL" id="NJGV01000026">
    <property type="protein sequence ID" value="OWY32403.1"/>
    <property type="molecule type" value="Genomic_DNA"/>
</dbReference>
<dbReference type="Proteomes" id="UP000214747">
    <property type="component" value="Unassembled WGS sequence"/>
</dbReference>
<organism evidence="1 2">
    <name type="scientific">Herbaspirillum aquaticum</name>
    <dbReference type="NCBI Taxonomy" id="568783"/>
    <lineage>
        <taxon>Bacteria</taxon>
        <taxon>Pseudomonadati</taxon>
        <taxon>Pseudomonadota</taxon>
        <taxon>Betaproteobacteria</taxon>
        <taxon>Burkholderiales</taxon>
        <taxon>Oxalobacteraceae</taxon>
        <taxon>Herbaspirillum</taxon>
    </lineage>
</organism>
<proteinExistence type="predicted"/>
<evidence type="ECO:0000313" key="1">
    <source>
        <dbReference type="EMBL" id="OWY32403.1"/>
    </source>
</evidence>